<dbReference type="OMA" id="FPSCINI"/>
<evidence type="ECO:0000313" key="2">
    <source>
        <dbReference type="Proteomes" id="UP000078387"/>
    </source>
</evidence>
<proteinExistence type="predicted"/>
<gene>
    <name evidence="1" type="ORF">CL6EHI_104760</name>
</gene>
<evidence type="ECO:0000313" key="1">
    <source>
        <dbReference type="EMBL" id="GAT94163.1"/>
    </source>
</evidence>
<dbReference type="Proteomes" id="UP000078387">
    <property type="component" value="Unassembled WGS sequence"/>
</dbReference>
<dbReference type="VEuPathDB" id="AmoebaDB:EHI8A_110120"/>
<comment type="caution">
    <text evidence="1">The sequence shown here is derived from an EMBL/GenBank/DDBJ whole genome shotgun (WGS) entry which is preliminary data.</text>
</comment>
<sequence>MQTAQTDFIQRINELEQLVLKILNIPTKELAILKCCDENIDKDVINFLKSYFSFNSADILSCKTSIENNKFPSCINTSSLNKTTLSYLQKLGLKQIKCTEEEYNSFSPQTLSLIKSYMGVNLIDSNPNIQKQINETTYIPPSLRKQQEDNSICSQYTVPPKIKHIQQPGPVTNYNFEIETILKITQAKSANVIYRIDATSGSFVGLLNVFKSCKKGVLLFRLTINNKPTSFATYHDIFPTQMGVAISDGSEYVFSIVNDPFIPHPYYIKPFNKTMMIKEDRIAIFSIGTFIKKNHSIRYNGKMSDLFDVPKTISLNAIIPYNQETTTAIQNGWSSISVIELK</sequence>
<protein>
    <submittedName>
        <fullName evidence="1">Uncharacterized protein</fullName>
    </submittedName>
</protein>
<dbReference type="VEuPathDB" id="AmoebaDB:KM1_025870"/>
<name>A0A5K1UKG5_ENTHI</name>
<reference evidence="1 2" key="1">
    <citation type="submission" date="2016-05" db="EMBL/GenBank/DDBJ databases">
        <title>First whole genome sequencing of Entamoeba histolytica HM1:IMSS-clone-6.</title>
        <authorList>
            <person name="Mukherjee Avik.K."/>
            <person name="Izumyama S."/>
            <person name="Nakada-Tsukui K."/>
            <person name="Nozaki T."/>
        </authorList>
    </citation>
    <scope>NUCLEOTIDE SEQUENCE [LARGE SCALE GENOMIC DNA]</scope>
    <source>
        <strain evidence="1 2">HM1:IMSS clone 6</strain>
    </source>
</reference>
<dbReference type="VEuPathDB" id="AmoebaDB:EHI5A_136080"/>
<dbReference type="VEuPathDB" id="AmoebaDB:EHI_104760"/>
<dbReference type="AlphaFoldDB" id="A0A5K1UKG5"/>
<dbReference type="EMBL" id="BDEQ01000001">
    <property type="protein sequence ID" value="GAT94163.1"/>
    <property type="molecule type" value="Genomic_DNA"/>
</dbReference>
<accession>A0A5K1UKG5</accession>
<dbReference type="VEuPathDB" id="AmoebaDB:EHI7A_102260"/>
<organism evidence="1 2">
    <name type="scientific">Entamoeba histolytica</name>
    <dbReference type="NCBI Taxonomy" id="5759"/>
    <lineage>
        <taxon>Eukaryota</taxon>
        <taxon>Amoebozoa</taxon>
        <taxon>Evosea</taxon>
        <taxon>Archamoebae</taxon>
        <taxon>Mastigamoebida</taxon>
        <taxon>Entamoebidae</taxon>
        <taxon>Entamoeba</taxon>
    </lineage>
</organism>